<dbReference type="InterPro" id="IPR044791">
    <property type="entry name" value="Beta-glucanase/XTH"/>
</dbReference>
<dbReference type="GO" id="GO:0071555">
    <property type="term" value="P:cell wall organization"/>
    <property type="evidence" value="ECO:0007669"/>
    <property type="project" value="UniProtKB-KW"/>
</dbReference>
<evidence type="ECO:0000313" key="9">
    <source>
        <dbReference type="Proteomes" id="UP000823388"/>
    </source>
</evidence>
<dbReference type="GO" id="GO:0048046">
    <property type="term" value="C:apoplast"/>
    <property type="evidence" value="ECO:0007669"/>
    <property type="project" value="UniProtKB-SubCell"/>
</dbReference>
<keyword evidence="9" id="KW-1185">Reference proteome</keyword>
<reference evidence="8" key="1">
    <citation type="submission" date="2020-05" db="EMBL/GenBank/DDBJ databases">
        <title>WGS assembly of Panicum virgatum.</title>
        <authorList>
            <person name="Lovell J.T."/>
            <person name="Jenkins J."/>
            <person name="Shu S."/>
            <person name="Juenger T.E."/>
            <person name="Schmutz J."/>
        </authorList>
    </citation>
    <scope>NUCLEOTIDE SEQUENCE</scope>
    <source>
        <strain evidence="8">AP13</strain>
    </source>
</reference>
<keyword evidence="6" id="KW-0134">Cell wall</keyword>
<dbReference type="InterPro" id="IPR010713">
    <property type="entry name" value="XET_C"/>
</dbReference>
<evidence type="ECO:0000256" key="2">
    <source>
        <dbReference type="ARBA" id="ARBA00022801"/>
    </source>
</evidence>
<keyword evidence="1 6" id="KW-0808">Transferase</keyword>
<feature type="signal peptide" evidence="6">
    <location>
        <begin position="1"/>
        <end position="25"/>
    </location>
</feature>
<gene>
    <name evidence="8" type="ORF">PVAP13_4KG107400</name>
</gene>
<comment type="subcellular location">
    <subcellularLocation>
        <location evidence="6">Secreted</location>
        <location evidence="6">Cell wall</location>
    </subcellularLocation>
    <subcellularLocation>
        <location evidence="6">Secreted</location>
        <location evidence="6">Extracellular space</location>
        <location evidence="6">Apoplast</location>
    </subcellularLocation>
</comment>
<dbReference type="InterPro" id="IPR016455">
    <property type="entry name" value="XTH"/>
</dbReference>
<sequence length="294" mass="31970">MASRVCPSLHLRLVVVAVLAGTVASFAGAAAVPAFDDSYEAQYGADGHHLINRVTEVNLILDRSSGAGLRSKSIMKIPSGNTAGVATTFYLISQPENGGHDEIDFEFLGDKAGRPVTLQTNLIIDGQSYREQRLRLWFDPAAAFHDYKILWNAYQLVMFVDDTPVRVLRNLTAAVPGYPFPSKPAMLIRGSIWDGSSWATDGGRAKVDWSGAPITAAFRGFDVDAACAVVVGDVTPPCDDNDTAALWWNGGEYEALSDAQRAAYEGVRNNSMVYDYCTDELRFNSRGPLECSYV</sequence>
<evidence type="ECO:0000256" key="1">
    <source>
        <dbReference type="ARBA" id="ARBA00022679"/>
    </source>
</evidence>
<feature type="chain" id="PRO_5035964297" description="Xyloglucan endotransglucosylase/hydrolase" evidence="6">
    <location>
        <begin position="26"/>
        <end position="294"/>
    </location>
</feature>
<dbReference type="AlphaFoldDB" id="A0A8T0TPM8"/>
<dbReference type="EMBL" id="CM029043">
    <property type="protein sequence ID" value="KAG2611678.1"/>
    <property type="molecule type" value="Genomic_DNA"/>
</dbReference>
<comment type="similarity">
    <text evidence="6">Belongs to the glycosyl hydrolase 16 family.</text>
</comment>
<name>A0A8T0TPM8_PANVG</name>
<dbReference type="GO" id="GO:0010411">
    <property type="term" value="P:xyloglucan metabolic process"/>
    <property type="evidence" value="ECO:0007669"/>
    <property type="project" value="InterPro"/>
</dbReference>
<feature type="active site" description="Nucleophile" evidence="5">
    <location>
        <position position="102"/>
    </location>
</feature>
<evidence type="ECO:0000259" key="7">
    <source>
        <dbReference type="PROSITE" id="PS51762"/>
    </source>
</evidence>
<dbReference type="Gene3D" id="2.60.120.200">
    <property type="match status" value="1"/>
</dbReference>
<dbReference type="GO" id="GO:0016762">
    <property type="term" value="F:xyloglucan:xyloglucosyl transferase activity"/>
    <property type="evidence" value="ECO:0007669"/>
    <property type="project" value="UniProtKB-EC"/>
</dbReference>
<dbReference type="GO" id="GO:0004553">
    <property type="term" value="F:hydrolase activity, hydrolyzing O-glycosyl compounds"/>
    <property type="evidence" value="ECO:0007669"/>
    <property type="project" value="InterPro"/>
</dbReference>
<keyword evidence="4 6" id="KW-0326">Glycosidase</keyword>
<keyword evidence="6" id="KW-0964">Secreted</keyword>
<organism evidence="8 9">
    <name type="scientific">Panicum virgatum</name>
    <name type="common">Blackwell switchgrass</name>
    <dbReference type="NCBI Taxonomy" id="38727"/>
    <lineage>
        <taxon>Eukaryota</taxon>
        <taxon>Viridiplantae</taxon>
        <taxon>Streptophyta</taxon>
        <taxon>Embryophyta</taxon>
        <taxon>Tracheophyta</taxon>
        <taxon>Spermatophyta</taxon>
        <taxon>Magnoliopsida</taxon>
        <taxon>Liliopsida</taxon>
        <taxon>Poales</taxon>
        <taxon>Poaceae</taxon>
        <taxon>PACMAD clade</taxon>
        <taxon>Panicoideae</taxon>
        <taxon>Panicodae</taxon>
        <taxon>Paniceae</taxon>
        <taxon>Panicinae</taxon>
        <taxon>Panicum</taxon>
        <taxon>Panicum sect. Hiantes</taxon>
    </lineage>
</organism>
<dbReference type="Pfam" id="PF06955">
    <property type="entry name" value="XET_C"/>
    <property type="match status" value="1"/>
</dbReference>
<accession>A0A8T0TPM8</accession>
<dbReference type="InterPro" id="IPR013320">
    <property type="entry name" value="ConA-like_dom_sf"/>
</dbReference>
<evidence type="ECO:0000256" key="5">
    <source>
        <dbReference type="PIRSR" id="PIRSR005604-1"/>
    </source>
</evidence>
<evidence type="ECO:0000256" key="3">
    <source>
        <dbReference type="ARBA" id="ARBA00023157"/>
    </source>
</evidence>
<comment type="caution">
    <text evidence="8">The sequence shown here is derived from an EMBL/GenBank/DDBJ whole genome shotgun (WGS) entry which is preliminary data.</text>
</comment>
<proteinExistence type="inferred from homology"/>
<feature type="active site" description="Nucleophile" evidence="5">
    <location>
        <position position="106"/>
    </location>
</feature>
<comment type="function">
    <text evidence="6">Catalyzes xyloglucan endohydrolysis (XEH) and/or endotransglycosylation (XET). Cleaves and religates xyloglucan polymers, an essential constituent of the primary cell wall, and thereby participates in cell wall construction of growing tissues.</text>
</comment>
<dbReference type="PANTHER" id="PTHR31062">
    <property type="entry name" value="XYLOGLUCAN ENDOTRANSGLUCOSYLASE/HYDROLASE PROTEIN 8-RELATED"/>
    <property type="match status" value="1"/>
</dbReference>
<keyword evidence="6" id="KW-0732">Signal</keyword>
<dbReference type="GO" id="GO:0042546">
    <property type="term" value="P:cell wall biogenesis"/>
    <property type="evidence" value="ECO:0007669"/>
    <property type="project" value="InterPro"/>
</dbReference>
<comment type="PTM">
    <text evidence="6">Contains at least one intrachain disulfide bond essential for its enzymatic activity.</text>
</comment>
<dbReference type="InterPro" id="IPR000757">
    <property type="entry name" value="Beta-glucanase-like"/>
</dbReference>
<dbReference type="PIRSF" id="PIRSF005604">
    <property type="entry name" value="XET"/>
    <property type="match status" value="1"/>
</dbReference>
<keyword evidence="6" id="KW-0052">Apoplast</keyword>
<dbReference type="Pfam" id="PF00722">
    <property type="entry name" value="Glyco_hydro_16"/>
    <property type="match status" value="1"/>
</dbReference>
<evidence type="ECO:0000256" key="6">
    <source>
        <dbReference type="RuleBase" id="RU361120"/>
    </source>
</evidence>
<protein>
    <recommendedName>
        <fullName evidence="6">Xyloglucan endotransglucosylase/hydrolase</fullName>
        <ecNumber evidence="6">2.4.1.207</ecNumber>
    </recommendedName>
</protein>
<dbReference type="PROSITE" id="PS51762">
    <property type="entry name" value="GH16_2"/>
    <property type="match status" value="1"/>
</dbReference>
<dbReference type="EC" id="2.4.1.207" evidence="6"/>
<keyword evidence="3" id="KW-1015">Disulfide bond</keyword>
<dbReference type="SUPFAM" id="SSF49899">
    <property type="entry name" value="Concanavalin A-like lectins/glucanases"/>
    <property type="match status" value="1"/>
</dbReference>
<keyword evidence="6" id="KW-0961">Cell wall biogenesis/degradation</keyword>
<feature type="domain" description="GH16" evidence="7">
    <location>
        <begin position="25"/>
        <end position="218"/>
    </location>
</feature>
<dbReference type="Proteomes" id="UP000823388">
    <property type="component" value="Chromosome 4K"/>
</dbReference>
<evidence type="ECO:0000256" key="4">
    <source>
        <dbReference type="ARBA" id="ARBA00023295"/>
    </source>
</evidence>
<evidence type="ECO:0000313" key="8">
    <source>
        <dbReference type="EMBL" id="KAG2611678.1"/>
    </source>
</evidence>
<keyword evidence="2 6" id="KW-0378">Hydrolase</keyword>